<geneLocation type="plasmid" evidence="1">
    <name>pQBR57</name>
</geneLocation>
<gene>
    <name evidence="1" type="ORF">PQBR57_0417</name>
</gene>
<reference evidence="1" key="2">
    <citation type="submission" date="2015-06" db="EMBL/GenBank/DDBJ databases">
        <title>Environmentally co-occuring mercury resistance plasmids are genetically and phenotypically diverse and confer variable context-dependent fitness effects.</title>
        <authorList>
            <person name="Hall J.P.J."/>
            <person name="Harrison E."/>
            <person name="Lilley A.K."/>
            <person name="Paterson S."/>
            <person name="Spiers A.J."/>
            <person name="Brockhurst M.A."/>
        </authorList>
    </citation>
    <scope>NUCLEOTIDE SEQUENCE [LARGE SCALE GENOMIC DNA]</scope>
    <source>
        <strain evidence="1">SBW25</strain>
        <plasmid evidence="1">pQBR57</plasmid>
    </source>
</reference>
<proteinExistence type="predicted"/>
<protein>
    <submittedName>
        <fullName evidence="1">Uncharacterized protein</fullName>
    </submittedName>
</protein>
<dbReference type="AlphaFoldDB" id="A0A0G4E568"/>
<keyword evidence="1" id="KW-0614">Plasmid</keyword>
<organism evidence="1">
    <name type="scientific">Pseudomonas fluorescens (strain SBW25)</name>
    <dbReference type="NCBI Taxonomy" id="216595"/>
    <lineage>
        <taxon>Bacteria</taxon>
        <taxon>Pseudomonadati</taxon>
        <taxon>Pseudomonadota</taxon>
        <taxon>Gammaproteobacteria</taxon>
        <taxon>Pseudomonadales</taxon>
        <taxon>Pseudomonadaceae</taxon>
        <taxon>Pseudomonas</taxon>
    </lineage>
</organism>
<dbReference type="EMBL" id="LN713926">
    <property type="protein sequence ID" value="CEK42370.1"/>
    <property type="molecule type" value="Genomic_DNA"/>
</dbReference>
<evidence type="ECO:0000313" key="1">
    <source>
        <dbReference type="EMBL" id="CEK42370.1"/>
    </source>
</evidence>
<name>A0A0G4E568_PSEFS</name>
<reference evidence="1" key="1">
    <citation type="submission" date="2014-12" db="EMBL/GenBank/DDBJ databases">
        <authorList>
            <person name="Hall J."/>
        </authorList>
    </citation>
    <scope>NUCLEOTIDE SEQUENCE [LARGE SCALE GENOMIC DNA]</scope>
    <source>
        <strain evidence="1">SBW25</strain>
        <plasmid evidence="1">pQBR57</plasmid>
    </source>
</reference>
<accession>A0A0G4E568</accession>
<sequence>MRTPHVAHEAAYKNDERVPATHTILIQDDRDECGSATIWTFPRGLPQSIGVAVVASVDTAPGEKDAVPALTIHASHREVIKTYLCEGKLVVDTKGLPLKRNDANGTYEVAL</sequence>
<dbReference type="RefSeq" id="WP_192963520.1">
    <property type="nucleotide sequence ID" value="NZ_LN713926.1"/>
</dbReference>